<comment type="similarity">
    <text evidence="10">Belongs to the insect chemoreceptor superfamily. Heteromeric odorant receptor channel (TC 1.A.69) family.</text>
</comment>
<dbReference type="GO" id="GO:0007165">
    <property type="term" value="P:signal transduction"/>
    <property type="evidence" value="ECO:0007669"/>
    <property type="project" value="UniProtKB-KW"/>
</dbReference>
<keyword evidence="6 10" id="KW-1133">Transmembrane helix</keyword>
<dbReference type="PANTHER" id="PTHR21137:SF35">
    <property type="entry name" value="ODORANT RECEPTOR 19A-RELATED"/>
    <property type="match status" value="1"/>
</dbReference>
<dbReference type="AlphaFoldDB" id="A0A9J6CNC6"/>
<protein>
    <recommendedName>
        <fullName evidence="10">Odorant receptor</fullName>
    </recommendedName>
</protein>
<dbReference type="GO" id="GO:0004984">
    <property type="term" value="F:olfactory receptor activity"/>
    <property type="evidence" value="ECO:0007669"/>
    <property type="project" value="InterPro"/>
</dbReference>
<evidence type="ECO:0000256" key="2">
    <source>
        <dbReference type="ARBA" id="ARBA00022475"/>
    </source>
</evidence>
<gene>
    <name evidence="11" type="ORF">PVAND_012423</name>
</gene>
<dbReference type="GO" id="GO:0005886">
    <property type="term" value="C:plasma membrane"/>
    <property type="evidence" value="ECO:0007669"/>
    <property type="project" value="UniProtKB-SubCell"/>
</dbReference>
<keyword evidence="2" id="KW-1003">Cell membrane</keyword>
<dbReference type="Proteomes" id="UP001107558">
    <property type="component" value="Chromosome 1"/>
</dbReference>
<evidence type="ECO:0000256" key="5">
    <source>
        <dbReference type="ARBA" id="ARBA00022725"/>
    </source>
</evidence>
<feature type="transmembrane region" description="Helical" evidence="10">
    <location>
        <begin position="173"/>
        <end position="193"/>
    </location>
</feature>
<organism evidence="11 12">
    <name type="scientific">Polypedilum vanderplanki</name>
    <name type="common">Sleeping chironomid midge</name>
    <dbReference type="NCBI Taxonomy" id="319348"/>
    <lineage>
        <taxon>Eukaryota</taxon>
        <taxon>Metazoa</taxon>
        <taxon>Ecdysozoa</taxon>
        <taxon>Arthropoda</taxon>
        <taxon>Hexapoda</taxon>
        <taxon>Insecta</taxon>
        <taxon>Pterygota</taxon>
        <taxon>Neoptera</taxon>
        <taxon>Endopterygota</taxon>
        <taxon>Diptera</taxon>
        <taxon>Nematocera</taxon>
        <taxon>Chironomoidea</taxon>
        <taxon>Chironomidae</taxon>
        <taxon>Chironominae</taxon>
        <taxon>Polypedilum</taxon>
        <taxon>Polypedilum</taxon>
    </lineage>
</organism>
<sequence>MKIQILTFLKNLEPVEIEIFKFPVLYLKVVGIWIENDSSKMYKFFAYFMQFLFLHLWLILIGVSIFQKTNLNEIVELVIFFFTYLACTFKCINLIFNIENFIKLITDLRKAIEDLKVPTMYIKKQLKIGKILFMMFWFPILSSTFIGICFIFFSNETILPIWLPYDPQKSLFFSYFTVFYQIINCLFYSNANVMMDIVSFIPMLYLIAILEHLCDKLENLKNFSLINPNESMKIDNYEELLNYVNHQRTIVELIKRFEKIFAKVFAIQGSFMAIILCTVAFVLTLLSFDDDFGPIMQFSNFGLSMAFQLAIPCYYCEVISSTYDKISYSAFYSDWFYEDQKYRKDFKFFMQNATRKIKLSAFGLYDINLETFVKVVNMAYSFYAVCKRVDK</sequence>
<dbReference type="InterPro" id="IPR004117">
    <property type="entry name" value="7tm6_olfct_rcpt"/>
</dbReference>
<accession>A0A9J6CNC6</accession>
<dbReference type="PANTHER" id="PTHR21137">
    <property type="entry name" value="ODORANT RECEPTOR"/>
    <property type="match status" value="1"/>
</dbReference>
<keyword evidence="12" id="KW-1185">Reference proteome</keyword>
<reference evidence="11" key="1">
    <citation type="submission" date="2021-03" db="EMBL/GenBank/DDBJ databases">
        <title>Chromosome level genome of the anhydrobiotic midge Polypedilum vanderplanki.</title>
        <authorList>
            <person name="Yoshida Y."/>
            <person name="Kikawada T."/>
            <person name="Gusev O."/>
        </authorList>
    </citation>
    <scope>NUCLEOTIDE SEQUENCE</scope>
    <source>
        <strain evidence="11">NIAS01</strain>
        <tissue evidence="11">Whole body or cell culture</tissue>
    </source>
</reference>
<dbReference type="GO" id="GO:0005549">
    <property type="term" value="F:odorant binding"/>
    <property type="evidence" value="ECO:0007669"/>
    <property type="project" value="InterPro"/>
</dbReference>
<feature type="transmembrane region" description="Helical" evidence="10">
    <location>
        <begin position="44"/>
        <end position="65"/>
    </location>
</feature>
<keyword evidence="9 10" id="KW-0807">Transducer</keyword>
<evidence type="ECO:0000256" key="8">
    <source>
        <dbReference type="ARBA" id="ARBA00023170"/>
    </source>
</evidence>
<dbReference type="Pfam" id="PF02949">
    <property type="entry name" value="7tm_6"/>
    <property type="match status" value="1"/>
</dbReference>
<feature type="transmembrane region" description="Helical" evidence="10">
    <location>
        <begin position="298"/>
        <end position="316"/>
    </location>
</feature>
<dbReference type="OrthoDB" id="7548151at2759"/>
<keyword evidence="7 10" id="KW-0472">Membrane</keyword>
<keyword evidence="3 10" id="KW-0716">Sensory transduction</keyword>
<keyword evidence="5 10" id="KW-0552">Olfaction</keyword>
<comment type="subcellular location">
    <subcellularLocation>
        <location evidence="1 10">Cell membrane</location>
        <topology evidence="1 10">Multi-pass membrane protein</topology>
    </subcellularLocation>
</comment>
<evidence type="ECO:0000313" key="12">
    <source>
        <dbReference type="Proteomes" id="UP001107558"/>
    </source>
</evidence>
<feature type="transmembrane region" description="Helical" evidence="10">
    <location>
        <begin position="77"/>
        <end position="96"/>
    </location>
</feature>
<evidence type="ECO:0000256" key="1">
    <source>
        <dbReference type="ARBA" id="ARBA00004651"/>
    </source>
</evidence>
<evidence type="ECO:0000256" key="4">
    <source>
        <dbReference type="ARBA" id="ARBA00022692"/>
    </source>
</evidence>
<evidence type="ECO:0000256" key="3">
    <source>
        <dbReference type="ARBA" id="ARBA00022606"/>
    </source>
</evidence>
<evidence type="ECO:0000256" key="9">
    <source>
        <dbReference type="ARBA" id="ARBA00023224"/>
    </source>
</evidence>
<proteinExistence type="inferred from homology"/>
<feature type="transmembrane region" description="Helical" evidence="10">
    <location>
        <begin position="264"/>
        <end position="286"/>
    </location>
</feature>
<evidence type="ECO:0000313" key="11">
    <source>
        <dbReference type="EMBL" id="KAG5683123.1"/>
    </source>
</evidence>
<comment type="caution">
    <text evidence="10">Lacks conserved residue(s) required for the propagation of feature annotation.</text>
</comment>
<evidence type="ECO:0000256" key="10">
    <source>
        <dbReference type="RuleBase" id="RU351113"/>
    </source>
</evidence>
<evidence type="ECO:0000256" key="6">
    <source>
        <dbReference type="ARBA" id="ARBA00022989"/>
    </source>
</evidence>
<dbReference type="EMBL" id="JADBJN010000001">
    <property type="protein sequence ID" value="KAG5683123.1"/>
    <property type="molecule type" value="Genomic_DNA"/>
</dbReference>
<comment type="caution">
    <text evidence="11">The sequence shown here is derived from an EMBL/GenBank/DDBJ whole genome shotgun (WGS) entry which is preliminary data.</text>
</comment>
<feature type="transmembrane region" description="Helical" evidence="10">
    <location>
        <begin position="131"/>
        <end position="153"/>
    </location>
</feature>
<name>A0A9J6CNC6_POLVA</name>
<keyword evidence="8 10" id="KW-0675">Receptor</keyword>
<keyword evidence="4 10" id="KW-0812">Transmembrane</keyword>
<evidence type="ECO:0000256" key="7">
    <source>
        <dbReference type="ARBA" id="ARBA00023136"/>
    </source>
</evidence>